<dbReference type="PROSITE" id="PS00766">
    <property type="entry name" value="THF_DHG_CYH_1"/>
    <property type="match status" value="1"/>
</dbReference>
<comment type="catalytic activity">
    <reaction evidence="12">
        <text>(6R)-5,10-methylene-5,6,7,8-tetrahydrofolate + NADP(+) = (6R)-5,10-methenyltetrahydrofolate + NADPH</text>
        <dbReference type="Rhea" id="RHEA:22812"/>
        <dbReference type="ChEBI" id="CHEBI:15636"/>
        <dbReference type="ChEBI" id="CHEBI:57455"/>
        <dbReference type="ChEBI" id="CHEBI:57783"/>
        <dbReference type="ChEBI" id="CHEBI:58349"/>
        <dbReference type="EC" id="1.5.1.5"/>
    </reaction>
</comment>
<dbReference type="InterPro" id="IPR020630">
    <property type="entry name" value="THF_DH/CycHdrlase_cat_dom"/>
</dbReference>
<evidence type="ECO:0000256" key="8">
    <source>
        <dbReference type="ARBA" id="ARBA00023102"/>
    </source>
</evidence>
<evidence type="ECO:0000256" key="10">
    <source>
        <dbReference type="ARBA" id="ARBA00023268"/>
    </source>
</evidence>
<dbReference type="RefSeq" id="WP_142504110.1">
    <property type="nucleotide sequence ID" value="NZ_FXTI01000001.1"/>
</dbReference>
<dbReference type="Pfam" id="PF02882">
    <property type="entry name" value="THF_DHG_CYH_C"/>
    <property type="match status" value="1"/>
</dbReference>
<dbReference type="PRINTS" id="PR00085">
    <property type="entry name" value="THFDHDRGNASE"/>
</dbReference>
<evidence type="ECO:0000256" key="3">
    <source>
        <dbReference type="ARBA" id="ARBA00022605"/>
    </source>
</evidence>
<dbReference type="NCBIfam" id="NF010783">
    <property type="entry name" value="PRK14186.1"/>
    <property type="match status" value="1"/>
</dbReference>
<dbReference type="GO" id="GO:0009086">
    <property type="term" value="P:methionine biosynthetic process"/>
    <property type="evidence" value="ECO:0007669"/>
    <property type="project" value="UniProtKB-KW"/>
</dbReference>
<evidence type="ECO:0000256" key="4">
    <source>
        <dbReference type="ARBA" id="ARBA00022755"/>
    </source>
</evidence>
<evidence type="ECO:0000313" key="16">
    <source>
        <dbReference type="Proteomes" id="UP000315636"/>
    </source>
</evidence>
<keyword evidence="2 12" id="KW-0554">One-carbon metabolism</keyword>
<name>A0A521AZ92_9BACL</name>
<dbReference type="InterPro" id="IPR000672">
    <property type="entry name" value="THF_DH/CycHdrlase"/>
</dbReference>
<dbReference type="AlphaFoldDB" id="A0A521AZ92"/>
<organism evidence="15 16">
    <name type="scientific">Melghirimyces algeriensis</name>
    <dbReference type="NCBI Taxonomy" id="910412"/>
    <lineage>
        <taxon>Bacteria</taxon>
        <taxon>Bacillati</taxon>
        <taxon>Bacillota</taxon>
        <taxon>Bacilli</taxon>
        <taxon>Bacillales</taxon>
        <taxon>Thermoactinomycetaceae</taxon>
        <taxon>Melghirimyces</taxon>
    </lineage>
</organism>
<feature type="binding site" evidence="12">
    <location>
        <begin position="168"/>
        <end position="170"/>
    </location>
    <ligand>
        <name>NADP(+)</name>
        <dbReference type="ChEBI" id="CHEBI:58349"/>
    </ligand>
</feature>
<dbReference type="PANTHER" id="PTHR48099:SF5">
    <property type="entry name" value="C-1-TETRAHYDROFOLATE SYNTHASE, CYTOPLASMIC"/>
    <property type="match status" value="1"/>
</dbReference>
<keyword evidence="3 12" id="KW-0028">Amino-acid biosynthesis</keyword>
<evidence type="ECO:0000259" key="13">
    <source>
        <dbReference type="Pfam" id="PF00763"/>
    </source>
</evidence>
<dbReference type="OrthoDB" id="9803580at2"/>
<keyword evidence="8 12" id="KW-0368">Histidine biosynthesis</keyword>
<keyword evidence="9 12" id="KW-0486">Methionine biosynthesis</keyword>
<dbReference type="Gene3D" id="3.40.50.720">
    <property type="entry name" value="NAD(P)-binding Rossmann-like Domain"/>
    <property type="match status" value="1"/>
</dbReference>
<evidence type="ECO:0000256" key="2">
    <source>
        <dbReference type="ARBA" id="ARBA00022563"/>
    </source>
</evidence>
<feature type="domain" description="Tetrahydrofolate dehydrogenase/cyclohydrolase catalytic" evidence="13">
    <location>
        <begin position="8"/>
        <end position="123"/>
    </location>
</feature>
<dbReference type="GO" id="GO:0000105">
    <property type="term" value="P:L-histidine biosynthetic process"/>
    <property type="evidence" value="ECO:0007669"/>
    <property type="project" value="UniProtKB-KW"/>
</dbReference>
<sequence length="286" mass="31067">MVKRGQLIDGKAIAEQVKSELKKEVAELAEKFGKRPGLTVILVGNDPASETYVRGKVRDCEQVGIASELIRLPDTVQEEELLSEIQRLNDDPKTHGILVQLPLPEGISPDRVISQIRPDKDVDGFHPLNAGRLATGLDSLLPCTPHGIIQMLKRLEIPLAGKHAVVVGRSNIVGKPASFLLQRENATVTMCHSRTKDLAFHTRQADILIAAVGRLHMITQDHVKDGAVVIDVGMNRTPTGKLAGDVDFDTVKQVASYITPVPGGVGPMTRAMLLYNTVQAARAFFS</sequence>
<dbReference type="EC" id="1.5.1.5" evidence="12"/>
<evidence type="ECO:0000256" key="11">
    <source>
        <dbReference type="ARBA" id="ARBA00036357"/>
    </source>
</evidence>
<dbReference type="PANTHER" id="PTHR48099">
    <property type="entry name" value="C-1-TETRAHYDROFOLATE SYNTHASE, CYTOPLASMIC-RELATED"/>
    <property type="match status" value="1"/>
</dbReference>
<accession>A0A521AZ92</accession>
<proteinExistence type="inferred from homology"/>
<evidence type="ECO:0000256" key="1">
    <source>
        <dbReference type="ARBA" id="ARBA00004777"/>
    </source>
</evidence>
<comment type="pathway">
    <text evidence="1 12">One-carbon metabolism; tetrahydrofolate interconversion.</text>
</comment>
<dbReference type="CDD" id="cd01080">
    <property type="entry name" value="NAD_bind_m-THF_DH_Cyclohyd"/>
    <property type="match status" value="1"/>
</dbReference>
<dbReference type="GO" id="GO:0005829">
    <property type="term" value="C:cytosol"/>
    <property type="evidence" value="ECO:0007669"/>
    <property type="project" value="TreeGrafter"/>
</dbReference>
<comment type="catalytic activity">
    <reaction evidence="11 12">
        <text>(6R)-5,10-methenyltetrahydrofolate + H2O = (6R)-10-formyltetrahydrofolate + H(+)</text>
        <dbReference type="Rhea" id="RHEA:23700"/>
        <dbReference type="ChEBI" id="CHEBI:15377"/>
        <dbReference type="ChEBI" id="CHEBI:15378"/>
        <dbReference type="ChEBI" id="CHEBI:57455"/>
        <dbReference type="ChEBI" id="CHEBI:195366"/>
        <dbReference type="EC" id="3.5.4.9"/>
    </reaction>
</comment>
<evidence type="ECO:0000256" key="12">
    <source>
        <dbReference type="HAMAP-Rule" id="MF_01576"/>
    </source>
</evidence>
<evidence type="ECO:0000256" key="7">
    <source>
        <dbReference type="ARBA" id="ARBA00023002"/>
    </source>
</evidence>
<comment type="subunit">
    <text evidence="12">Homodimer.</text>
</comment>
<dbReference type="SUPFAM" id="SSF53223">
    <property type="entry name" value="Aminoacid dehydrogenase-like, N-terminal domain"/>
    <property type="match status" value="1"/>
</dbReference>
<dbReference type="GO" id="GO:0004477">
    <property type="term" value="F:methenyltetrahydrofolate cyclohydrolase activity"/>
    <property type="evidence" value="ECO:0007669"/>
    <property type="project" value="UniProtKB-UniRule"/>
</dbReference>
<dbReference type="Gene3D" id="3.40.50.10860">
    <property type="entry name" value="Leucine Dehydrogenase, chain A, domain 1"/>
    <property type="match status" value="1"/>
</dbReference>
<comment type="similarity">
    <text evidence="12">Belongs to the tetrahydrofolate dehydrogenase/cyclohydrolase family.</text>
</comment>
<dbReference type="InterPro" id="IPR020631">
    <property type="entry name" value="THF_DH/CycHdrlase_NAD-bd_dom"/>
</dbReference>
<evidence type="ECO:0000256" key="5">
    <source>
        <dbReference type="ARBA" id="ARBA00022801"/>
    </source>
</evidence>
<dbReference type="InterPro" id="IPR020867">
    <property type="entry name" value="THF_DH/CycHdrlase_CS"/>
</dbReference>
<keyword evidence="4 12" id="KW-0658">Purine biosynthesis</keyword>
<reference evidence="15 16" key="1">
    <citation type="submission" date="2017-05" db="EMBL/GenBank/DDBJ databases">
        <authorList>
            <person name="Varghese N."/>
            <person name="Submissions S."/>
        </authorList>
    </citation>
    <scope>NUCLEOTIDE SEQUENCE [LARGE SCALE GENOMIC DNA]</scope>
    <source>
        <strain evidence="15 16">DSM 45474</strain>
    </source>
</reference>
<keyword evidence="10 12" id="KW-0511">Multifunctional enzyme</keyword>
<dbReference type="GO" id="GO:0004488">
    <property type="term" value="F:methylenetetrahydrofolate dehydrogenase (NADP+) activity"/>
    <property type="evidence" value="ECO:0007669"/>
    <property type="project" value="UniProtKB-UniRule"/>
</dbReference>
<dbReference type="NCBIfam" id="NF008058">
    <property type="entry name" value="PRK10792.1"/>
    <property type="match status" value="1"/>
</dbReference>
<keyword evidence="7 12" id="KW-0560">Oxidoreductase</keyword>
<dbReference type="FunFam" id="3.40.50.720:FF:000094">
    <property type="entry name" value="Bifunctional protein FolD"/>
    <property type="match status" value="1"/>
</dbReference>
<evidence type="ECO:0000259" key="14">
    <source>
        <dbReference type="Pfam" id="PF02882"/>
    </source>
</evidence>
<dbReference type="HAMAP" id="MF_01576">
    <property type="entry name" value="THF_DHG_CYH"/>
    <property type="match status" value="1"/>
</dbReference>
<dbReference type="EMBL" id="FXTI01000001">
    <property type="protein sequence ID" value="SMO40164.1"/>
    <property type="molecule type" value="Genomic_DNA"/>
</dbReference>
<keyword evidence="5 12" id="KW-0378">Hydrolase</keyword>
<dbReference type="Proteomes" id="UP000315636">
    <property type="component" value="Unassembled WGS sequence"/>
</dbReference>
<comment type="function">
    <text evidence="12">Catalyzes the oxidation of 5,10-methylenetetrahydrofolate to 5,10-methenyltetrahydrofolate and then the hydrolysis of 5,10-methenyltetrahydrofolate to 10-formyltetrahydrofolate.</text>
</comment>
<dbReference type="InterPro" id="IPR036291">
    <property type="entry name" value="NAD(P)-bd_dom_sf"/>
</dbReference>
<evidence type="ECO:0000256" key="6">
    <source>
        <dbReference type="ARBA" id="ARBA00022857"/>
    </source>
</evidence>
<gene>
    <name evidence="12" type="primary">folD</name>
    <name evidence="15" type="ORF">SAMN06264849_101433</name>
</gene>
<dbReference type="SUPFAM" id="SSF51735">
    <property type="entry name" value="NAD(P)-binding Rossmann-fold domains"/>
    <property type="match status" value="1"/>
</dbReference>
<dbReference type="GO" id="GO:0006164">
    <property type="term" value="P:purine nucleotide biosynthetic process"/>
    <property type="evidence" value="ECO:0007669"/>
    <property type="project" value="UniProtKB-KW"/>
</dbReference>
<keyword evidence="16" id="KW-1185">Reference proteome</keyword>
<feature type="domain" description="Tetrahydrofolate dehydrogenase/cyclohydrolase NAD(P)-binding" evidence="14">
    <location>
        <begin position="142"/>
        <end position="282"/>
    </location>
</feature>
<dbReference type="FunFam" id="3.40.50.10860:FF:000001">
    <property type="entry name" value="Bifunctional protein FolD"/>
    <property type="match status" value="1"/>
</dbReference>
<comment type="caution">
    <text evidence="12">Lacks conserved residue(s) required for the propagation of feature annotation.</text>
</comment>
<dbReference type="InterPro" id="IPR046346">
    <property type="entry name" value="Aminoacid_DH-like_N_sf"/>
</dbReference>
<dbReference type="UniPathway" id="UPA00193"/>
<protein>
    <recommendedName>
        <fullName evidence="12">Bifunctional protein FolD</fullName>
    </recommendedName>
    <domain>
        <recommendedName>
            <fullName evidence="12">Methylenetetrahydrofolate dehydrogenase</fullName>
            <ecNumber evidence="12">1.5.1.5</ecNumber>
        </recommendedName>
    </domain>
    <domain>
        <recommendedName>
            <fullName evidence="12">Methenyltetrahydrofolate cyclohydrolase</fullName>
            <ecNumber evidence="12">3.5.4.9</ecNumber>
        </recommendedName>
    </domain>
</protein>
<evidence type="ECO:0000313" key="15">
    <source>
        <dbReference type="EMBL" id="SMO40164.1"/>
    </source>
</evidence>
<keyword evidence="6 12" id="KW-0521">NADP</keyword>
<evidence type="ECO:0000256" key="9">
    <source>
        <dbReference type="ARBA" id="ARBA00023167"/>
    </source>
</evidence>
<dbReference type="Pfam" id="PF00763">
    <property type="entry name" value="THF_DHG_CYH"/>
    <property type="match status" value="1"/>
</dbReference>
<dbReference type="EC" id="3.5.4.9" evidence="12"/>
<dbReference type="GO" id="GO:0035999">
    <property type="term" value="P:tetrahydrofolate interconversion"/>
    <property type="evidence" value="ECO:0007669"/>
    <property type="project" value="UniProtKB-UniRule"/>
</dbReference>